<reference evidence="2 3" key="1">
    <citation type="journal article" date="2017" name="Int. J. Parasitol.">
        <title>The genome of the protozoan parasite Cystoisospora suis and a reverse vaccinology approach to identify vaccine candidates.</title>
        <authorList>
            <person name="Palmieri N."/>
            <person name="Shrestha A."/>
            <person name="Ruttkowski B."/>
            <person name="Beck T."/>
            <person name="Vogl C."/>
            <person name="Tomley F."/>
            <person name="Blake D.P."/>
            <person name="Joachim A."/>
        </authorList>
    </citation>
    <scope>NUCLEOTIDE SEQUENCE [LARGE SCALE GENOMIC DNA]</scope>
    <source>
        <strain evidence="2 3">Wien I</strain>
    </source>
</reference>
<gene>
    <name evidence="2" type="ORF">CSUI_005525</name>
</gene>
<feature type="region of interest" description="Disordered" evidence="1">
    <location>
        <begin position="82"/>
        <end position="108"/>
    </location>
</feature>
<keyword evidence="3" id="KW-1185">Reference proteome</keyword>
<dbReference type="Proteomes" id="UP000221165">
    <property type="component" value="Unassembled WGS sequence"/>
</dbReference>
<dbReference type="VEuPathDB" id="ToxoDB:CSUI_005525"/>
<protein>
    <submittedName>
        <fullName evidence="2">Uncharacterized protein</fullName>
    </submittedName>
</protein>
<dbReference type="EMBL" id="MIGC01002670">
    <property type="protein sequence ID" value="PHJ20635.1"/>
    <property type="molecule type" value="Genomic_DNA"/>
</dbReference>
<dbReference type="RefSeq" id="XP_067922322.1">
    <property type="nucleotide sequence ID" value="XM_068065700.1"/>
</dbReference>
<dbReference type="AlphaFoldDB" id="A0A2C6KX67"/>
<dbReference type="GeneID" id="94428911"/>
<name>A0A2C6KX67_9APIC</name>
<dbReference type="SUPFAM" id="SSF52047">
    <property type="entry name" value="RNI-like"/>
    <property type="match status" value="1"/>
</dbReference>
<evidence type="ECO:0000256" key="1">
    <source>
        <dbReference type="SAM" id="MobiDB-lite"/>
    </source>
</evidence>
<evidence type="ECO:0000313" key="2">
    <source>
        <dbReference type="EMBL" id="PHJ20635.1"/>
    </source>
</evidence>
<proteinExistence type="predicted"/>
<organism evidence="2 3">
    <name type="scientific">Cystoisospora suis</name>
    <dbReference type="NCBI Taxonomy" id="483139"/>
    <lineage>
        <taxon>Eukaryota</taxon>
        <taxon>Sar</taxon>
        <taxon>Alveolata</taxon>
        <taxon>Apicomplexa</taxon>
        <taxon>Conoidasida</taxon>
        <taxon>Coccidia</taxon>
        <taxon>Eucoccidiorida</taxon>
        <taxon>Eimeriorina</taxon>
        <taxon>Sarcocystidae</taxon>
        <taxon>Cystoisospora</taxon>
    </lineage>
</organism>
<comment type="caution">
    <text evidence="2">The sequence shown here is derived from an EMBL/GenBank/DDBJ whole genome shotgun (WGS) entry which is preliminary data.</text>
</comment>
<accession>A0A2C6KX67</accession>
<evidence type="ECO:0000313" key="3">
    <source>
        <dbReference type="Proteomes" id="UP000221165"/>
    </source>
</evidence>
<feature type="region of interest" description="Disordered" evidence="1">
    <location>
        <begin position="125"/>
        <end position="155"/>
    </location>
</feature>
<sequence>MEYLNDDCFALLTSFLYLNEVQALRLVSVRLLTRLDDEYTGNLVVRASRALVFPGNWTAAPVEERESTGFCSRKFRTTGCRGISPLSPAQDSPSNDAPRHPLVPPGRSAIAARGAGATYGAEDHFQSVSGGDRTIPPNEDRATLAGPRPRQGRATNGRRVSLVGRLLRFTPSCVHLQHLSLYWSSTAPAPQNTARLFRQLLFITCSSLKSLLLVGCPPSEYTCRIPTLRSTFSCLKVLRVCSSSGSPGAGYPHLLTWCRFPVCEELEWVDPSFIAEPPGPLAVVMTMRHLVKLSVVVDTPQTLNSVLHLVARCPGARGRRSAPGQERNQLKYLRVTPCCEHLFRRLIAPPRSASSADSASDLTALPGVKEVCFAGMKSAARNGLDELVILARRIAPLAQKISFEGRVSLQNTAGSSRGIRPEDSHQFIIRSQTGPHNASHAGSTAVLFETLRSPEWSELSIIYRGPGALPSFEIGRSKEHAISVARYEQFGLLRGGRTETDTGGHMGLIAVPTVTVKHTAEDFVAACILAAVRSLPAIVLSLEPMGTSFVHPLLFQPFDNLIGMQVFLSRSKRLHFHTDDWVRVARTHASRTRLLRVVCSDSLGSDRTSDVCSQWGAGEASHGGVYRDLELLLECCNCVEMIEFRCFRNQSWEGEIGVVDVVPCFWDELTRDFQLRARYEAPCLNANFFSKSSQKRIAGYSTFLYYVRKHV</sequence>